<feature type="coiled-coil region" evidence="1">
    <location>
        <begin position="823"/>
        <end position="853"/>
    </location>
</feature>
<dbReference type="GeneID" id="17085072"/>
<dbReference type="OrthoDB" id="10372482at2759"/>
<feature type="transmembrane region" description="Helical" evidence="2">
    <location>
        <begin position="122"/>
        <end position="141"/>
    </location>
</feature>
<dbReference type="Gramene" id="EME26083">
    <property type="protein sequence ID" value="EME26083"/>
    <property type="gene ID" value="Gasu_62650"/>
</dbReference>
<keyword evidence="2" id="KW-0812">Transmembrane</keyword>
<sequence length="879" mass="101841">MSVVHSSDVLYLDDQPQLCKYANQYPYLEQSTSIFEGCKCPYSTVLLGEEGTCLVALASCSNRWMVLDARTGELLFEVSLSESDLFQLVKETFSCTESGSLCSLHLSVVEEYLPTRYLVDLWLVYSNGVEFSVVLLFPFCVKVTLRNSDDGYGYLNMTRIGIYIYLSYFCYLYYCYTETLYHVIELLALPENIYPFQLVNKASEYFSSAELHVSRCILGMDVGGPVVLLNPWKDSSTHYSCAILVCNYSILFMKASNSSDTSCLVMEHWVNIEQLSCITSAILLSLKIWSKEEYTDDDDDRYSCLLIGTIQGSIEWICMNDRKPKKICQMKTAIKNLLINSKFLVSCDEIGDVIMIPLESVHLSLFLDKPLDERFMITFSLGCIVQLLETMDDHTFLMLSNSGSFEYWIVQREQETVLHHGESNFPTFHCKRITLIGPNAAYVGWTLYADFHNQKEEMVFIAMDGSFLVLSSTAISNCIRDRNFSPTALSSDSDGTFEELNSSASHLFQQMDNLTGIQQRYEQIFREFQQEMSRLNSLLHWYDEMRNETLKNGGGFQVAIKQVRRIETGKKIVSHHNRSCDEGVDDQIDHSLYHIIIEWTYHGNELWMPFSILVQWKNISCDDDIEILSQHTFQYDQLTTSTHELMEIPLYKTNGLYVHFRIFFMMSLDQVSPLLSHMSHRYPVWLELSCERSKLDVLDFCEPIKIRCNDDPIRKRETPTITCRMSNPYQKSFHSSSLLLPPEWNLSENDWFVPIKTPWNECIILIHRVETIVIQCSSLKSLALFHSCLWKRLNDASVSQPKQLITRLEQEEKRWRDNDKVILHSLQQAQNELQQAEQVLEKMRRSNDCAESIQNVIRCILEAYRMWRGCCFVITSHTQ</sequence>
<dbReference type="RefSeq" id="XP_005702603.1">
    <property type="nucleotide sequence ID" value="XM_005702546.1"/>
</dbReference>
<dbReference type="EMBL" id="KB454615">
    <property type="protein sequence ID" value="EME26083.1"/>
    <property type="molecule type" value="Genomic_DNA"/>
</dbReference>
<reference evidence="4" key="1">
    <citation type="journal article" date="2013" name="Science">
        <title>Gene transfer from bacteria and archaea facilitated evolution of an extremophilic eukaryote.</title>
        <authorList>
            <person name="Schonknecht G."/>
            <person name="Chen W.H."/>
            <person name="Ternes C.M."/>
            <person name="Barbier G.G."/>
            <person name="Shrestha R.P."/>
            <person name="Stanke M."/>
            <person name="Brautigam A."/>
            <person name="Baker B.J."/>
            <person name="Banfield J.F."/>
            <person name="Garavito R.M."/>
            <person name="Carr K."/>
            <person name="Wilkerson C."/>
            <person name="Rensing S.A."/>
            <person name="Gagneul D."/>
            <person name="Dickenson N.E."/>
            <person name="Oesterhelt C."/>
            <person name="Lercher M.J."/>
            <person name="Weber A.P."/>
        </authorList>
    </citation>
    <scope>NUCLEOTIDE SEQUENCE [LARGE SCALE GENOMIC DNA]</scope>
    <source>
        <strain evidence="4">074W</strain>
    </source>
</reference>
<dbReference type="AlphaFoldDB" id="M2XR04"/>
<keyword evidence="2" id="KW-0472">Membrane</keyword>
<dbReference type="KEGG" id="gsl:Gasu_62650"/>
<organism evidence="3 4">
    <name type="scientific">Galdieria sulphuraria</name>
    <name type="common">Red alga</name>
    <dbReference type="NCBI Taxonomy" id="130081"/>
    <lineage>
        <taxon>Eukaryota</taxon>
        <taxon>Rhodophyta</taxon>
        <taxon>Bangiophyceae</taxon>
        <taxon>Galdieriales</taxon>
        <taxon>Galdieriaceae</taxon>
        <taxon>Galdieria</taxon>
    </lineage>
</organism>
<dbReference type="Proteomes" id="UP000030680">
    <property type="component" value="Unassembled WGS sequence"/>
</dbReference>
<accession>M2XR04</accession>
<evidence type="ECO:0000313" key="3">
    <source>
        <dbReference type="EMBL" id="EME26083.1"/>
    </source>
</evidence>
<protein>
    <submittedName>
        <fullName evidence="3">Uncharacterized protein</fullName>
    </submittedName>
</protein>
<evidence type="ECO:0000256" key="1">
    <source>
        <dbReference type="SAM" id="Coils"/>
    </source>
</evidence>
<keyword evidence="2" id="KW-1133">Transmembrane helix</keyword>
<proteinExistence type="predicted"/>
<keyword evidence="4" id="KW-1185">Reference proteome</keyword>
<evidence type="ECO:0000256" key="2">
    <source>
        <dbReference type="SAM" id="Phobius"/>
    </source>
</evidence>
<keyword evidence="1" id="KW-0175">Coiled coil</keyword>
<gene>
    <name evidence="3" type="ORF">Gasu_62650</name>
</gene>
<evidence type="ECO:0000313" key="4">
    <source>
        <dbReference type="Proteomes" id="UP000030680"/>
    </source>
</evidence>
<name>M2XR04_GALSU</name>
<feature type="transmembrane region" description="Helical" evidence="2">
    <location>
        <begin position="153"/>
        <end position="174"/>
    </location>
</feature>